<keyword evidence="2" id="KW-1185">Reference proteome</keyword>
<gene>
    <name evidence="1" type="ORF">PIB30_109193</name>
</gene>
<accession>A0ABU6X279</accession>
<dbReference type="EMBL" id="JASCZI010186703">
    <property type="protein sequence ID" value="MED6190775.1"/>
    <property type="molecule type" value="Genomic_DNA"/>
</dbReference>
<feature type="non-terminal residue" evidence="1">
    <location>
        <position position="73"/>
    </location>
</feature>
<proteinExistence type="predicted"/>
<evidence type="ECO:0000313" key="1">
    <source>
        <dbReference type="EMBL" id="MED6190775.1"/>
    </source>
</evidence>
<evidence type="ECO:0000313" key="2">
    <source>
        <dbReference type="Proteomes" id="UP001341840"/>
    </source>
</evidence>
<reference evidence="1 2" key="1">
    <citation type="journal article" date="2023" name="Plants (Basel)">
        <title>Bridging the Gap: Combining Genomics and Transcriptomics Approaches to Understand Stylosanthes scabra, an Orphan Legume from the Brazilian Caatinga.</title>
        <authorList>
            <person name="Ferreira-Neto J.R.C."/>
            <person name="da Silva M.D."/>
            <person name="Binneck E."/>
            <person name="de Melo N.F."/>
            <person name="da Silva R.H."/>
            <person name="de Melo A.L.T.M."/>
            <person name="Pandolfi V."/>
            <person name="Bustamante F.O."/>
            <person name="Brasileiro-Vidal A.C."/>
            <person name="Benko-Iseppon A.M."/>
        </authorList>
    </citation>
    <scope>NUCLEOTIDE SEQUENCE [LARGE SCALE GENOMIC DNA]</scope>
    <source>
        <tissue evidence="1">Leaves</tissue>
    </source>
</reference>
<name>A0ABU6X279_9FABA</name>
<sequence length="73" mass="8698">MVVMSRLLLDYYDVTGKKRQGWWLCPACSQIMWSKVSYRTRSGWPYNRPNELIGHRTDMHHMHLFDIVVIACV</sequence>
<organism evidence="1 2">
    <name type="scientific">Stylosanthes scabra</name>
    <dbReference type="NCBI Taxonomy" id="79078"/>
    <lineage>
        <taxon>Eukaryota</taxon>
        <taxon>Viridiplantae</taxon>
        <taxon>Streptophyta</taxon>
        <taxon>Embryophyta</taxon>
        <taxon>Tracheophyta</taxon>
        <taxon>Spermatophyta</taxon>
        <taxon>Magnoliopsida</taxon>
        <taxon>eudicotyledons</taxon>
        <taxon>Gunneridae</taxon>
        <taxon>Pentapetalae</taxon>
        <taxon>rosids</taxon>
        <taxon>fabids</taxon>
        <taxon>Fabales</taxon>
        <taxon>Fabaceae</taxon>
        <taxon>Papilionoideae</taxon>
        <taxon>50 kb inversion clade</taxon>
        <taxon>dalbergioids sensu lato</taxon>
        <taxon>Dalbergieae</taxon>
        <taxon>Pterocarpus clade</taxon>
        <taxon>Stylosanthes</taxon>
    </lineage>
</organism>
<comment type="caution">
    <text evidence="1">The sequence shown here is derived from an EMBL/GenBank/DDBJ whole genome shotgun (WGS) entry which is preliminary data.</text>
</comment>
<dbReference type="Proteomes" id="UP001341840">
    <property type="component" value="Unassembled WGS sequence"/>
</dbReference>
<protein>
    <submittedName>
        <fullName evidence="1">Uncharacterized protein</fullName>
    </submittedName>
</protein>